<keyword evidence="7" id="KW-1133">Transmembrane helix</keyword>
<evidence type="ECO:0000256" key="1">
    <source>
        <dbReference type="ARBA" id="ARBA00004606"/>
    </source>
</evidence>
<evidence type="ECO:0000313" key="12">
    <source>
        <dbReference type="WBParaSite" id="jg22250"/>
    </source>
</evidence>
<evidence type="ECO:0000256" key="2">
    <source>
        <dbReference type="ARBA" id="ARBA00004922"/>
    </source>
</evidence>
<dbReference type="WBParaSite" id="jg22250">
    <property type="protein sequence ID" value="jg22250"/>
    <property type="gene ID" value="jg22250"/>
</dbReference>
<evidence type="ECO:0000256" key="7">
    <source>
        <dbReference type="ARBA" id="ARBA00022989"/>
    </source>
</evidence>
<keyword evidence="3" id="KW-0328">Glycosyltransferase</keyword>
<evidence type="ECO:0000256" key="4">
    <source>
        <dbReference type="ARBA" id="ARBA00022679"/>
    </source>
</evidence>
<keyword evidence="6" id="KW-0735">Signal-anchor</keyword>
<dbReference type="InterPro" id="IPR003406">
    <property type="entry name" value="Glyco_trans_14"/>
</dbReference>
<evidence type="ECO:0000256" key="8">
    <source>
        <dbReference type="ARBA" id="ARBA00023136"/>
    </source>
</evidence>
<evidence type="ECO:0000256" key="10">
    <source>
        <dbReference type="ARBA" id="ARBA00038150"/>
    </source>
</evidence>
<dbReference type="Pfam" id="PF02485">
    <property type="entry name" value="Branch"/>
    <property type="match status" value="1"/>
</dbReference>
<evidence type="ECO:0000256" key="9">
    <source>
        <dbReference type="ARBA" id="ARBA00023180"/>
    </source>
</evidence>
<protein>
    <submittedName>
        <fullName evidence="12">Uncharacterized protein</fullName>
    </submittedName>
</protein>
<dbReference type="PANTHER" id="PTHR19297">
    <property type="entry name" value="GLYCOSYLTRANSFERASE 14 FAMILY MEMBER"/>
    <property type="match status" value="1"/>
</dbReference>
<evidence type="ECO:0000256" key="3">
    <source>
        <dbReference type="ARBA" id="ARBA00022676"/>
    </source>
</evidence>
<keyword evidence="4" id="KW-0808">Transferase</keyword>
<keyword evidence="8" id="KW-0472">Membrane</keyword>
<dbReference type="AlphaFoldDB" id="A0A915DPU0"/>
<dbReference type="Proteomes" id="UP000887574">
    <property type="component" value="Unplaced"/>
</dbReference>
<proteinExistence type="inferred from homology"/>
<evidence type="ECO:0000256" key="5">
    <source>
        <dbReference type="ARBA" id="ARBA00022692"/>
    </source>
</evidence>
<accession>A0A915DPU0</accession>
<keyword evidence="9" id="KW-0325">Glycoprotein</keyword>
<comment type="subcellular location">
    <subcellularLocation>
        <location evidence="1">Membrane</location>
        <topology evidence="1">Single-pass type II membrane protein</topology>
    </subcellularLocation>
</comment>
<dbReference type="GO" id="GO:0016020">
    <property type="term" value="C:membrane"/>
    <property type="evidence" value="ECO:0007669"/>
    <property type="project" value="UniProtKB-SubCell"/>
</dbReference>
<keyword evidence="11" id="KW-1185">Reference proteome</keyword>
<evidence type="ECO:0000256" key="6">
    <source>
        <dbReference type="ARBA" id="ARBA00022968"/>
    </source>
</evidence>
<dbReference type="PANTHER" id="PTHR19297:SF185">
    <property type="entry name" value="BETA-1,3-GALACTOSYL-O-GLYCOSYL-GLYCOPROTEIN BETA-1,6-N-ACETYLGLUCOSAMINYLTRANSFERASE 3"/>
    <property type="match status" value="1"/>
</dbReference>
<keyword evidence="5" id="KW-0812">Transmembrane</keyword>
<name>A0A915DPU0_9BILA</name>
<organism evidence="11 12">
    <name type="scientific">Ditylenchus dipsaci</name>
    <dbReference type="NCBI Taxonomy" id="166011"/>
    <lineage>
        <taxon>Eukaryota</taxon>
        <taxon>Metazoa</taxon>
        <taxon>Ecdysozoa</taxon>
        <taxon>Nematoda</taxon>
        <taxon>Chromadorea</taxon>
        <taxon>Rhabditida</taxon>
        <taxon>Tylenchina</taxon>
        <taxon>Tylenchomorpha</taxon>
        <taxon>Sphaerularioidea</taxon>
        <taxon>Anguinidae</taxon>
        <taxon>Anguininae</taxon>
        <taxon>Ditylenchus</taxon>
    </lineage>
</organism>
<dbReference type="GO" id="GO:0008375">
    <property type="term" value="F:acetylglucosaminyltransferase activity"/>
    <property type="evidence" value="ECO:0007669"/>
    <property type="project" value="TreeGrafter"/>
</dbReference>
<comment type="pathway">
    <text evidence="2">Protein modification; protein glycosylation.</text>
</comment>
<comment type="similarity">
    <text evidence="10">Belongs to the glycosyltransferase 14 family.</text>
</comment>
<reference evidence="12" key="1">
    <citation type="submission" date="2022-11" db="UniProtKB">
        <authorList>
            <consortium name="WormBaseParasite"/>
        </authorList>
    </citation>
    <scope>IDENTIFICATION</scope>
</reference>
<sequence>MFKCHLPTSKRYCIAVDGKSSEQFKADMDLLADCFPNIFVFQVGKVEWCGYTIVKAVMTCLHYLSELNHKWKYVQYLSGVDLPLKTNLEMVRIFKRLNGTINASVLKFPAERLKSAANKSVPLPLWKSSLSSLLPRATVDAMIKSEKVRDLLSFLQLTVCPDESLWTTIAGNPADLPIINSFNATAIYGKLQAERLN</sequence>
<evidence type="ECO:0000313" key="11">
    <source>
        <dbReference type="Proteomes" id="UP000887574"/>
    </source>
</evidence>